<dbReference type="Pfam" id="PF01451">
    <property type="entry name" value="LMWPc"/>
    <property type="match status" value="1"/>
</dbReference>
<dbReference type="SUPFAM" id="SSF52788">
    <property type="entry name" value="Phosphotyrosine protein phosphatases I"/>
    <property type="match status" value="1"/>
</dbReference>
<protein>
    <recommendedName>
        <fullName evidence="2">protein-tyrosine-phosphatase</fullName>
        <ecNumber evidence="2">3.1.3.48</ecNumber>
    </recommendedName>
</protein>
<proteinExistence type="inferred from homology"/>
<evidence type="ECO:0000256" key="6">
    <source>
        <dbReference type="PIRSR" id="PIRSR617867-1"/>
    </source>
</evidence>
<dbReference type="InterPro" id="IPR050438">
    <property type="entry name" value="LMW_PTPase"/>
</dbReference>
<gene>
    <name evidence="8" type="ORF">C426_1664</name>
</gene>
<evidence type="ECO:0000313" key="8">
    <source>
        <dbReference type="EMBL" id="EKF51007.1"/>
    </source>
</evidence>
<dbReference type="PRINTS" id="PR00719">
    <property type="entry name" value="LMWPTPASE"/>
</dbReference>
<dbReference type="CDD" id="cd16343">
    <property type="entry name" value="LMWPTP"/>
    <property type="match status" value="1"/>
</dbReference>
<dbReference type="GO" id="GO:0004725">
    <property type="term" value="F:protein tyrosine phosphatase activity"/>
    <property type="evidence" value="ECO:0007669"/>
    <property type="project" value="UniProtKB-EC"/>
</dbReference>
<dbReference type="AlphaFoldDB" id="K2QC12"/>
<dbReference type="InterPro" id="IPR036196">
    <property type="entry name" value="Ptyr_pPase_sf"/>
</dbReference>
<comment type="similarity">
    <text evidence="1">Belongs to the low molecular weight phosphotyrosine protein phosphatase family.</text>
</comment>
<sequence>MSIFSLSYFDFYIQSLCYNKDMEKIVFVCLGNICRSPMAEFVMKDLAEKMGQHYEIESRATSSWEHGNPIHPGTQKILSEHGIYFDPDKGSQKISSEDFRYFDQIIAMDESNVADLEKVAPENQKHKIKMLLNKPVPDPWYTGDFEETFALVKEGCLRILEK</sequence>
<organism evidence="8 9">
    <name type="scientific">Lactococcus garvieae DCC43</name>
    <dbReference type="NCBI Taxonomy" id="1231377"/>
    <lineage>
        <taxon>Bacteria</taxon>
        <taxon>Bacillati</taxon>
        <taxon>Bacillota</taxon>
        <taxon>Bacilli</taxon>
        <taxon>Lactobacillales</taxon>
        <taxon>Streptococcaceae</taxon>
        <taxon>Lactococcus</taxon>
    </lineage>
</organism>
<dbReference type="Gene3D" id="3.40.50.2300">
    <property type="match status" value="1"/>
</dbReference>
<evidence type="ECO:0000256" key="2">
    <source>
        <dbReference type="ARBA" id="ARBA00013064"/>
    </source>
</evidence>
<dbReference type="EMBL" id="AMQS01000027">
    <property type="protein sequence ID" value="EKF51007.1"/>
    <property type="molecule type" value="Genomic_DNA"/>
</dbReference>
<comment type="catalytic activity">
    <reaction evidence="5">
        <text>O-phospho-L-tyrosyl-[protein] + H2O = L-tyrosyl-[protein] + phosphate</text>
        <dbReference type="Rhea" id="RHEA:10684"/>
        <dbReference type="Rhea" id="RHEA-COMP:10136"/>
        <dbReference type="Rhea" id="RHEA-COMP:20101"/>
        <dbReference type="ChEBI" id="CHEBI:15377"/>
        <dbReference type="ChEBI" id="CHEBI:43474"/>
        <dbReference type="ChEBI" id="CHEBI:46858"/>
        <dbReference type="ChEBI" id="CHEBI:61978"/>
        <dbReference type="EC" id="3.1.3.48"/>
    </reaction>
</comment>
<keyword evidence="3 8" id="KW-0378">Hydrolase</keyword>
<evidence type="ECO:0000256" key="3">
    <source>
        <dbReference type="ARBA" id="ARBA00022801"/>
    </source>
</evidence>
<keyword evidence="4" id="KW-0904">Protein phosphatase</keyword>
<comment type="caution">
    <text evidence="8">The sequence shown here is derived from an EMBL/GenBank/DDBJ whole genome shotgun (WGS) entry which is preliminary data.</text>
</comment>
<evidence type="ECO:0000313" key="9">
    <source>
        <dbReference type="Proteomes" id="UP000006787"/>
    </source>
</evidence>
<dbReference type="InterPro" id="IPR023485">
    <property type="entry name" value="Ptyr_pPase"/>
</dbReference>
<dbReference type="PANTHER" id="PTHR11717:SF7">
    <property type="entry name" value="LOW MOLECULAR WEIGHT PHOSPHOTYROSINE PROTEIN PHOSPHATASE"/>
    <property type="match status" value="1"/>
</dbReference>
<feature type="active site" evidence="6">
    <location>
        <position position="35"/>
    </location>
</feature>
<dbReference type="eggNOG" id="COG0394">
    <property type="taxonomic scope" value="Bacteria"/>
</dbReference>
<evidence type="ECO:0000256" key="1">
    <source>
        <dbReference type="ARBA" id="ARBA00011063"/>
    </source>
</evidence>
<evidence type="ECO:0000259" key="7">
    <source>
        <dbReference type="SMART" id="SM00226"/>
    </source>
</evidence>
<dbReference type="PANTHER" id="PTHR11717">
    <property type="entry name" value="LOW MOLECULAR WEIGHT PROTEIN TYROSINE PHOSPHATASE"/>
    <property type="match status" value="1"/>
</dbReference>
<dbReference type="SMART" id="SM00226">
    <property type="entry name" value="LMWPc"/>
    <property type="match status" value="1"/>
</dbReference>
<reference evidence="8 9" key="1">
    <citation type="journal article" date="2012" name="J. Bacteriol.">
        <title>Genome Sequence of the Bacteriocin-Producing Strain Lactococcus garvieae DCC43.</title>
        <authorList>
            <person name="Gabrielsen C."/>
            <person name="Brede D.A."/>
            <person name="Hernandez P.E."/>
            <person name="Nes I.F."/>
            <person name="Diep D.B."/>
        </authorList>
    </citation>
    <scope>NUCLEOTIDE SEQUENCE [LARGE SCALE GENOMIC DNA]</scope>
    <source>
        <strain evidence="8 9">DCC43</strain>
    </source>
</reference>
<dbReference type="PATRIC" id="fig|1231377.3.peg.1643"/>
<dbReference type="EC" id="3.1.3.48" evidence="2"/>
<feature type="active site" description="Nucleophile" evidence="6">
    <location>
        <position position="29"/>
    </location>
</feature>
<name>K2QC12_9LACT</name>
<dbReference type="Proteomes" id="UP000006787">
    <property type="component" value="Unassembled WGS sequence"/>
</dbReference>
<dbReference type="InterPro" id="IPR017867">
    <property type="entry name" value="Tyr_phospatase_low_mol_wt"/>
</dbReference>
<feature type="domain" description="Phosphotyrosine protein phosphatase I" evidence="7">
    <location>
        <begin position="23"/>
        <end position="162"/>
    </location>
</feature>
<accession>K2QC12</accession>
<evidence type="ECO:0000256" key="5">
    <source>
        <dbReference type="ARBA" id="ARBA00051722"/>
    </source>
</evidence>
<evidence type="ECO:0000256" key="4">
    <source>
        <dbReference type="ARBA" id="ARBA00022912"/>
    </source>
</evidence>
<feature type="active site" description="Proton donor" evidence="6">
    <location>
        <position position="138"/>
    </location>
</feature>